<dbReference type="Gene3D" id="3.40.50.300">
    <property type="entry name" value="P-loop containing nucleotide triphosphate hydrolases"/>
    <property type="match status" value="1"/>
</dbReference>
<keyword evidence="2" id="KW-0067">ATP-binding</keyword>
<dbReference type="Proteomes" id="UP000290365">
    <property type="component" value="Chromosome"/>
</dbReference>
<dbReference type="InterPro" id="IPR029787">
    <property type="entry name" value="Nucleotide_cyclase"/>
</dbReference>
<dbReference type="AlphaFoldDB" id="A0A4V0YZX4"/>
<dbReference type="Gene3D" id="3.30.70.1230">
    <property type="entry name" value="Nucleotide cyclase"/>
    <property type="match status" value="1"/>
</dbReference>
<keyword evidence="5" id="KW-1185">Reference proteome</keyword>
<dbReference type="GO" id="GO:0005737">
    <property type="term" value="C:cytoplasm"/>
    <property type="evidence" value="ECO:0007669"/>
    <property type="project" value="TreeGrafter"/>
</dbReference>
<organism evidence="4 5">
    <name type="scientific">Ktedonosporobacter rubrisoli</name>
    <dbReference type="NCBI Taxonomy" id="2509675"/>
    <lineage>
        <taxon>Bacteria</taxon>
        <taxon>Bacillati</taxon>
        <taxon>Chloroflexota</taxon>
        <taxon>Ktedonobacteria</taxon>
        <taxon>Ktedonobacterales</taxon>
        <taxon>Ktedonosporobacteraceae</taxon>
        <taxon>Ktedonosporobacter</taxon>
    </lineage>
</organism>
<dbReference type="KEGG" id="kbs:EPA93_36745"/>
<evidence type="ECO:0000256" key="1">
    <source>
        <dbReference type="ARBA" id="ARBA00022741"/>
    </source>
</evidence>
<dbReference type="GO" id="GO:0009190">
    <property type="term" value="P:cyclic nucleotide biosynthetic process"/>
    <property type="evidence" value="ECO:0007669"/>
    <property type="project" value="InterPro"/>
</dbReference>
<evidence type="ECO:0000259" key="3">
    <source>
        <dbReference type="PROSITE" id="PS50125"/>
    </source>
</evidence>
<dbReference type="SUPFAM" id="SSF55073">
    <property type="entry name" value="Nucleotide cyclase"/>
    <property type="match status" value="1"/>
</dbReference>
<dbReference type="PANTHER" id="PTHR16305">
    <property type="entry name" value="TESTICULAR SOLUBLE ADENYLYL CYCLASE"/>
    <property type="match status" value="1"/>
</dbReference>
<dbReference type="Pfam" id="PF00211">
    <property type="entry name" value="Guanylate_cyc"/>
    <property type="match status" value="1"/>
</dbReference>
<dbReference type="RefSeq" id="WP_129892292.1">
    <property type="nucleotide sequence ID" value="NZ_CP035758.1"/>
</dbReference>
<dbReference type="EMBL" id="CP035758">
    <property type="protein sequence ID" value="QBD81231.1"/>
    <property type="molecule type" value="Genomic_DNA"/>
</dbReference>
<dbReference type="CDD" id="cd07302">
    <property type="entry name" value="CHD"/>
    <property type="match status" value="1"/>
</dbReference>
<keyword evidence="1" id="KW-0547">Nucleotide-binding</keyword>
<dbReference type="GO" id="GO:0004016">
    <property type="term" value="F:adenylate cyclase activity"/>
    <property type="evidence" value="ECO:0007669"/>
    <property type="project" value="TreeGrafter"/>
</dbReference>
<feature type="domain" description="Guanylate cyclase" evidence="3">
    <location>
        <begin position="9"/>
        <end position="134"/>
    </location>
</feature>
<evidence type="ECO:0000313" key="4">
    <source>
        <dbReference type="EMBL" id="QBD81231.1"/>
    </source>
</evidence>
<accession>A0A4V0YZX4</accession>
<dbReference type="InterPro" id="IPR027417">
    <property type="entry name" value="P-loop_NTPase"/>
</dbReference>
<dbReference type="SMART" id="SM00044">
    <property type="entry name" value="CYCc"/>
    <property type="match status" value="1"/>
</dbReference>
<sequence>MQEERKLVTIFFADVTGSTALGETLDPEDVRALMSRYYDHAREVISSHGGTLEKFIGDAVMAVFGLPYAHEDDAERALAAALALCQAVEQDNVLGEDFQLRIGVNTGEVIATSDVSRGDFLVTGDAVNTAARLQQHAAPGEIVASERTRGATRRNFLFKEARQIEVKGKRQPLRIFPLASRRLTPLDESPPFMGRTYDLQQLDLLWRRVQEERRPQIVCLLAPAGLGKTRLIEEFLKRLSPTTQCHVTIQHNQPFGQTMGSSRALLNGLLGEETKRAQLIQAFRDNSHRERDAIQLTDTILASLGLENAGKVDQEGSFIAWRLLIESLAQHVPHIIVIEDLHWATDSQLDFIERTIDMRIQAPVLLITTTRAELFDRRPQWGGGRPNFLSLALPPLPDAHIGELARHLLPDAAEAACAQIITRSAGNPFFALELIRGLSEHTPADISAITLPDTIHAAILARCDLLATRERRILQTASVATRTFRAEMLQAVQAEYSQPEIEAALDELLLRGLLVLDEGAAFAFSHVTIRDVIYSTLSRAERIRLHACIATWLESQTDQPANLQAESIAYHYLEAVKLSRQSAIALKLPVPEETILSALKRAGRLASNAGAFAEAQNYLKGAVDIASAPAQIELLEFLGDCAGWGSVAVDAYAKALELWRQTGETTQADPLTGARLLRKLLIQLTRGGSSLEYSQEELLAISQKMKELAEVANDEDELWHSRVAKIFLVSHTPQTDPGRWEELRDVGLQAAEYFERKQSWSDFSEALDGYASLSLRLGKYQAVLEASQRRLAAPELTAMERGDAVHMVATASMLDGHYDLGIATLEEELARIGPGQSLLHLGSGIADALIVAYISGHWNDNGKLQAALETWHYQAQHDKTLLRFAISGYLALLMIALAREDQASIERMSAILSRISLPHGFALSTFLTMLQTDSPPTADIPFGEDIILHRFLFIERGWPIPKALLRPKNLLGVGELDTISLALAQALADENMEQFAKAIDEAESHNLPVLAARSRIVLAQRTGDSKQLARARPILEQLQDRQYLRRLEAVAAKLPVSPTE</sequence>
<gene>
    <name evidence="4" type="ORF">EPA93_36745</name>
</gene>
<dbReference type="PROSITE" id="PS50125">
    <property type="entry name" value="GUANYLATE_CYCLASE_2"/>
    <property type="match status" value="1"/>
</dbReference>
<evidence type="ECO:0000313" key="5">
    <source>
        <dbReference type="Proteomes" id="UP000290365"/>
    </source>
</evidence>
<dbReference type="GO" id="GO:0035556">
    <property type="term" value="P:intracellular signal transduction"/>
    <property type="evidence" value="ECO:0007669"/>
    <property type="project" value="InterPro"/>
</dbReference>
<dbReference type="InterPro" id="IPR041664">
    <property type="entry name" value="AAA_16"/>
</dbReference>
<dbReference type="SUPFAM" id="SSF52540">
    <property type="entry name" value="P-loop containing nucleoside triphosphate hydrolases"/>
    <property type="match status" value="1"/>
</dbReference>
<dbReference type="GO" id="GO:0005524">
    <property type="term" value="F:ATP binding"/>
    <property type="evidence" value="ECO:0007669"/>
    <property type="project" value="UniProtKB-KW"/>
</dbReference>
<dbReference type="OrthoDB" id="134626at2"/>
<evidence type="ECO:0000256" key="2">
    <source>
        <dbReference type="ARBA" id="ARBA00022840"/>
    </source>
</evidence>
<proteinExistence type="predicted"/>
<dbReference type="Pfam" id="PF13191">
    <property type="entry name" value="AAA_16"/>
    <property type="match status" value="1"/>
</dbReference>
<protein>
    <submittedName>
        <fullName evidence="4">Adenylate/guanylate cyclase domain-containing protein</fullName>
    </submittedName>
</protein>
<name>A0A4V0YZX4_KTERU</name>
<reference evidence="4 5" key="1">
    <citation type="submission" date="2019-01" db="EMBL/GenBank/DDBJ databases">
        <title>Ktedonosporobacter rubrisoli SCAWS-G2.</title>
        <authorList>
            <person name="Huang Y."/>
            <person name="Yan B."/>
        </authorList>
    </citation>
    <scope>NUCLEOTIDE SEQUENCE [LARGE SCALE GENOMIC DNA]</scope>
    <source>
        <strain evidence="4 5">SCAWS-G2</strain>
    </source>
</reference>
<dbReference type="InterPro" id="IPR001054">
    <property type="entry name" value="A/G_cyclase"/>
</dbReference>
<dbReference type="PANTHER" id="PTHR16305:SF28">
    <property type="entry name" value="GUANYLATE CYCLASE DOMAIN-CONTAINING PROTEIN"/>
    <property type="match status" value="1"/>
</dbReference>